<dbReference type="EMBL" id="FTOR01000011">
    <property type="protein sequence ID" value="SIT32241.1"/>
    <property type="molecule type" value="Genomic_DNA"/>
</dbReference>
<protein>
    <submittedName>
        <fullName evidence="1">Uncharacterized protein</fullName>
    </submittedName>
</protein>
<evidence type="ECO:0000313" key="2">
    <source>
        <dbReference type="Proteomes" id="UP000186917"/>
    </source>
</evidence>
<dbReference type="AlphaFoldDB" id="A0A173MAZ1"/>
<dbReference type="KEGG" id="fln:FLA_0732"/>
<evidence type="ECO:0000313" key="1">
    <source>
        <dbReference type="EMBL" id="SIT32241.1"/>
    </source>
</evidence>
<name>A0A173MAZ1_9BACT</name>
<gene>
    <name evidence="1" type="ORF">SAMN05421788_11164</name>
</gene>
<reference evidence="2" key="1">
    <citation type="submission" date="2017-01" db="EMBL/GenBank/DDBJ databases">
        <authorList>
            <person name="Varghese N."/>
            <person name="Submissions S."/>
        </authorList>
    </citation>
    <scope>NUCLEOTIDE SEQUENCE [LARGE SCALE GENOMIC DNA]</scope>
    <source>
        <strain evidence="2">DSM 21054</strain>
    </source>
</reference>
<accession>A0A173MAZ1</accession>
<keyword evidence="2" id="KW-1185">Reference proteome</keyword>
<proteinExistence type="predicted"/>
<sequence length="87" mass="10150">MLTKEVPIRALGDGNFKIERSNDEEALTFLGFQASLRSKILARAPQASFITFRIEASGLKRWMEWFDSRQRCECSFERTHSARRVPR</sequence>
<dbReference type="RefSeq" id="WP_076381925.1">
    <property type="nucleotide sequence ID" value="NZ_AP017422.1"/>
</dbReference>
<dbReference type="Proteomes" id="UP000186917">
    <property type="component" value="Unassembled WGS sequence"/>
</dbReference>
<organism evidence="1 2">
    <name type="scientific">Filimonas lacunae</name>
    <dbReference type="NCBI Taxonomy" id="477680"/>
    <lineage>
        <taxon>Bacteria</taxon>
        <taxon>Pseudomonadati</taxon>
        <taxon>Bacteroidota</taxon>
        <taxon>Chitinophagia</taxon>
        <taxon>Chitinophagales</taxon>
        <taxon>Chitinophagaceae</taxon>
        <taxon>Filimonas</taxon>
    </lineage>
</organism>